<comment type="caution">
    <text evidence="8">The sequence shown here is derived from an EMBL/GenBank/DDBJ whole genome shotgun (WGS) entry which is preliminary data.</text>
</comment>
<accession>A0AAW2I6Q1</accession>
<keyword evidence="4 6" id="KW-1133">Transmembrane helix</keyword>
<keyword evidence="2" id="KW-0813">Transport</keyword>
<name>A0AAW2I6Q1_9NEOP</name>
<sequence length="365" mass="38969">MGLASETDLLDFDSENGRLGLLLSSKAIVQLLLNPVVGLVTAKIGYHLPLLFGTLILFASAMMFGFGDGYFTLLLARSLQGVASACIGITGMCLVAEKYPTEPDRSKMMGFVLGSVAVGVLIGYPLGGFLYDVFGKWPPFIIVAAFISLFCGQSNQGSIEWLQLFSDNTILLTGGAIGISTTAMAILEPCLPLWLLKEIKPKRWQLGTAFIPDSVGYVVGTNSIGMIAHRVDRFKIATWSMVLVGISAFFIPTATSMTQLVIPHFLLGLGIGAVDAALVPLLAALVDSRQSTHYVSVYAMQQMAVSLAYSLGPVIGGEMVRAIGFPWLMRVIGVVNVLYSPAVIILDGLFAKVLLLAPESISPRS</sequence>
<dbReference type="GO" id="GO:0043195">
    <property type="term" value="C:terminal bouton"/>
    <property type="evidence" value="ECO:0007669"/>
    <property type="project" value="TreeGrafter"/>
</dbReference>
<dbReference type="InterPro" id="IPR011701">
    <property type="entry name" value="MFS"/>
</dbReference>
<dbReference type="GO" id="GO:0005335">
    <property type="term" value="F:serotonin:sodium:chloride symporter activity"/>
    <property type="evidence" value="ECO:0007669"/>
    <property type="project" value="TreeGrafter"/>
</dbReference>
<dbReference type="AlphaFoldDB" id="A0AAW2I6Q1"/>
<comment type="subcellular location">
    <subcellularLocation>
        <location evidence="1">Membrane</location>
        <topology evidence="1">Multi-pass membrane protein</topology>
    </subcellularLocation>
</comment>
<evidence type="ECO:0000313" key="8">
    <source>
        <dbReference type="EMBL" id="KAL0277368.1"/>
    </source>
</evidence>
<keyword evidence="3 6" id="KW-0812">Transmembrane</keyword>
<dbReference type="GO" id="GO:0015842">
    <property type="term" value="P:aminergic neurotransmitter loading into synaptic vesicle"/>
    <property type="evidence" value="ECO:0007669"/>
    <property type="project" value="TreeGrafter"/>
</dbReference>
<dbReference type="Pfam" id="PF07690">
    <property type="entry name" value="MFS_1"/>
    <property type="match status" value="2"/>
</dbReference>
<feature type="transmembrane region" description="Helical" evidence="6">
    <location>
        <begin position="236"/>
        <end position="255"/>
    </location>
</feature>
<dbReference type="FunFam" id="1.20.1250.20:FF:000401">
    <property type="entry name" value="Vesicular amine transporter"/>
    <property type="match status" value="1"/>
</dbReference>
<feature type="transmembrane region" description="Helical" evidence="6">
    <location>
        <begin position="48"/>
        <end position="66"/>
    </location>
</feature>
<evidence type="ECO:0000256" key="3">
    <source>
        <dbReference type="ARBA" id="ARBA00022692"/>
    </source>
</evidence>
<dbReference type="GO" id="GO:0030672">
    <property type="term" value="C:synaptic vesicle membrane"/>
    <property type="evidence" value="ECO:0007669"/>
    <property type="project" value="TreeGrafter"/>
</dbReference>
<feature type="transmembrane region" description="Helical" evidence="6">
    <location>
        <begin position="297"/>
        <end position="315"/>
    </location>
</feature>
<protein>
    <recommendedName>
        <fullName evidence="7">Major facilitator superfamily (MFS) profile domain-containing protein</fullName>
    </recommendedName>
</protein>
<organism evidence="8">
    <name type="scientific">Menopon gallinae</name>
    <name type="common">poultry shaft louse</name>
    <dbReference type="NCBI Taxonomy" id="328185"/>
    <lineage>
        <taxon>Eukaryota</taxon>
        <taxon>Metazoa</taxon>
        <taxon>Ecdysozoa</taxon>
        <taxon>Arthropoda</taxon>
        <taxon>Hexapoda</taxon>
        <taxon>Insecta</taxon>
        <taxon>Pterygota</taxon>
        <taxon>Neoptera</taxon>
        <taxon>Paraneoptera</taxon>
        <taxon>Psocodea</taxon>
        <taxon>Troctomorpha</taxon>
        <taxon>Phthiraptera</taxon>
        <taxon>Amblycera</taxon>
        <taxon>Menoponidae</taxon>
        <taxon>Menopon</taxon>
    </lineage>
</organism>
<evidence type="ECO:0000256" key="1">
    <source>
        <dbReference type="ARBA" id="ARBA00004141"/>
    </source>
</evidence>
<dbReference type="Gene3D" id="1.20.1250.20">
    <property type="entry name" value="MFS general substrate transporter like domains"/>
    <property type="match status" value="2"/>
</dbReference>
<evidence type="ECO:0000256" key="4">
    <source>
        <dbReference type="ARBA" id="ARBA00022989"/>
    </source>
</evidence>
<keyword evidence="5 6" id="KW-0472">Membrane</keyword>
<dbReference type="PANTHER" id="PTHR23506">
    <property type="entry name" value="GH10249P"/>
    <property type="match status" value="1"/>
</dbReference>
<feature type="transmembrane region" description="Helical" evidence="6">
    <location>
        <begin position="78"/>
        <end position="96"/>
    </location>
</feature>
<feature type="transmembrane region" description="Helical" evidence="6">
    <location>
        <begin position="261"/>
        <end position="285"/>
    </location>
</feature>
<feature type="transmembrane region" description="Helical" evidence="6">
    <location>
        <begin position="170"/>
        <end position="196"/>
    </location>
</feature>
<feature type="domain" description="Major facilitator superfamily (MFS) profile" evidence="7">
    <location>
        <begin position="1"/>
        <end position="365"/>
    </location>
</feature>
<dbReference type="PANTHER" id="PTHR23506:SF4">
    <property type="entry name" value="PORTABELLA"/>
    <property type="match status" value="1"/>
</dbReference>
<evidence type="ECO:0000256" key="2">
    <source>
        <dbReference type="ARBA" id="ARBA00022448"/>
    </source>
</evidence>
<evidence type="ECO:0000259" key="7">
    <source>
        <dbReference type="PROSITE" id="PS50850"/>
    </source>
</evidence>
<dbReference type="SUPFAM" id="SSF103473">
    <property type="entry name" value="MFS general substrate transporter"/>
    <property type="match status" value="1"/>
</dbReference>
<dbReference type="InterPro" id="IPR036259">
    <property type="entry name" value="MFS_trans_sf"/>
</dbReference>
<proteinExistence type="predicted"/>
<dbReference type="InterPro" id="IPR020846">
    <property type="entry name" value="MFS_dom"/>
</dbReference>
<gene>
    <name evidence="8" type="ORF">PYX00_004685</name>
</gene>
<feature type="transmembrane region" description="Helical" evidence="6">
    <location>
        <begin position="327"/>
        <end position="355"/>
    </location>
</feature>
<dbReference type="PROSITE" id="PS50850">
    <property type="entry name" value="MFS"/>
    <property type="match status" value="1"/>
</dbReference>
<reference evidence="8" key="1">
    <citation type="journal article" date="2024" name="Gigascience">
        <title>Chromosome-level genome of the poultry shaft louse Menopon gallinae provides insight into the host-switching and adaptive evolution of parasitic lice.</title>
        <authorList>
            <person name="Xu Y."/>
            <person name="Ma L."/>
            <person name="Liu S."/>
            <person name="Liang Y."/>
            <person name="Liu Q."/>
            <person name="He Z."/>
            <person name="Tian L."/>
            <person name="Duan Y."/>
            <person name="Cai W."/>
            <person name="Li H."/>
            <person name="Song F."/>
        </authorList>
    </citation>
    <scope>NUCLEOTIDE SEQUENCE</scope>
    <source>
        <strain evidence="8">Cailab_2023a</strain>
    </source>
</reference>
<feature type="transmembrane region" description="Helical" evidence="6">
    <location>
        <begin position="108"/>
        <end position="131"/>
    </location>
</feature>
<evidence type="ECO:0000256" key="6">
    <source>
        <dbReference type="SAM" id="Phobius"/>
    </source>
</evidence>
<dbReference type="InterPro" id="IPR050930">
    <property type="entry name" value="MFS_Vesicular_Transporter"/>
</dbReference>
<dbReference type="EMBL" id="JARGDH010000002">
    <property type="protein sequence ID" value="KAL0277368.1"/>
    <property type="molecule type" value="Genomic_DNA"/>
</dbReference>
<evidence type="ECO:0000256" key="5">
    <source>
        <dbReference type="ARBA" id="ARBA00023136"/>
    </source>
</evidence>